<keyword evidence="3" id="KW-0067">ATP-binding</keyword>
<evidence type="ECO:0000256" key="1">
    <source>
        <dbReference type="ARBA" id="ARBA00006271"/>
    </source>
</evidence>
<dbReference type="InterPro" id="IPR045076">
    <property type="entry name" value="MutS"/>
</dbReference>
<dbReference type="PROSITE" id="PS00486">
    <property type="entry name" value="DNA_MISMATCH_REPAIR_2"/>
    <property type="match status" value="1"/>
</dbReference>
<dbReference type="Proteomes" id="UP000694429">
    <property type="component" value="Chromosome 6"/>
</dbReference>
<dbReference type="InterPro" id="IPR000432">
    <property type="entry name" value="DNA_mismatch_repair_MutS_C"/>
</dbReference>
<dbReference type="GO" id="GO:0006298">
    <property type="term" value="P:mismatch repair"/>
    <property type="evidence" value="ECO:0007669"/>
    <property type="project" value="InterPro"/>
</dbReference>
<dbReference type="SMART" id="SM00534">
    <property type="entry name" value="MUTSac"/>
    <property type="match status" value="1"/>
</dbReference>
<evidence type="ECO:0000256" key="3">
    <source>
        <dbReference type="ARBA" id="ARBA00022840"/>
    </source>
</evidence>
<evidence type="ECO:0000313" key="6">
    <source>
        <dbReference type="Ensembl" id="ENSCAFP00030031085.1"/>
    </source>
</evidence>
<reference evidence="6" key="1">
    <citation type="submission" date="2019-03" db="EMBL/GenBank/DDBJ databases">
        <authorList>
            <person name="Warren W.C."/>
            <person name="Johnson G.S."/>
        </authorList>
    </citation>
    <scope>NUCLEOTIDE SEQUENCE [LARGE SCALE GENOMIC DNA]</scope>
    <source>
        <strain evidence="6">Basenji</strain>
    </source>
</reference>
<evidence type="ECO:0000313" key="7">
    <source>
        <dbReference type="Proteomes" id="UP000694429"/>
    </source>
</evidence>
<dbReference type="PANTHER" id="PTHR11361">
    <property type="entry name" value="DNA MISMATCH REPAIR PROTEIN MUTS FAMILY MEMBER"/>
    <property type="match status" value="1"/>
</dbReference>
<dbReference type="GO" id="GO:0005524">
    <property type="term" value="F:ATP binding"/>
    <property type="evidence" value="ECO:0007669"/>
    <property type="project" value="UniProtKB-KW"/>
</dbReference>
<dbReference type="GO" id="GO:0140664">
    <property type="term" value="F:ATP-dependent DNA damage sensor activity"/>
    <property type="evidence" value="ECO:0007669"/>
    <property type="project" value="InterPro"/>
</dbReference>
<dbReference type="Gene3D" id="3.40.50.300">
    <property type="entry name" value="P-loop containing nucleotide triphosphate hydrolases"/>
    <property type="match status" value="1"/>
</dbReference>
<keyword evidence="2" id="KW-0547">Nucleotide-binding</keyword>
<reference evidence="6" key="2">
    <citation type="submission" date="2025-08" db="UniProtKB">
        <authorList>
            <consortium name="Ensembl"/>
        </authorList>
    </citation>
    <scope>IDENTIFICATION</scope>
</reference>
<keyword evidence="4" id="KW-0238">DNA-binding</keyword>
<proteinExistence type="inferred from homology"/>
<name>A0A8C0NSD4_CANLF</name>
<dbReference type="SUPFAM" id="SSF52540">
    <property type="entry name" value="P-loop containing nucleoside triphosphate hydrolases"/>
    <property type="match status" value="1"/>
</dbReference>
<comment type="similarity">
    <text evidence="1">Belongs to the DNA mismatch repair MutS family.</text>
</comment>
<organism evidence="6 7">
    <name type="scientific">Canis lupus familiaris</name>
    <name type="common">Dog</name>
    <name type="synonym">Canis familiaris</name>
    <dbReference type="NCBI Taxonomy" id="9615"/>
    <lineage>
        <taxon>Eukaryota</taxon>
        <taxon>Metazoa</taxon>
        <taxon>Chordata</taxon>
        <taxon>Craniata</taxon>
        <taxon>Vertebrata</taxon>
        <taxon>Euteleostomi</taxon>
        <taxon>Mammalia</taxon>
        <taxon>Eutheria</taxon>
        <taxon>Laurasiatheria</taxon>
        <taxon>Carnivora</taxon>
        <taxon>Caniformia</taxon>
        <taxon>Canidae</taxon>
        <taxon>Canis</taxon>
    </lineage>
</organism>
<feature type="domain" description="DNA mismatch repair proteins mutS family" evidence="5">
    <location>
        <begin position="72"/>
        <end position="88"/>
    </location>
</feature>
<dbReference type="Ensembl" id="ENSCAFT00030035645.1">
    <property type="protein sequence ID" value="ENSCAFP00030031085.1"/>
    <property type="gene ID" value="ENSCAFG00030019384.1"/>
</dbReference>
<evidence type="ECO:0000256" key="4">
    <source>
        <dbReference type="ARBA" id="ARBA00023125"/>
    </source>
</evidence>
<accession>A0A8C0NSD4</accession>
<dbReference type="Pfam" id="PF00488">
    <property type="entry name" value="MutS_V"/>
    <property type="match status" value="1"/>
</dbReference>
<evidence type="ECO:0000259" key="5">
    <source>
        <dbReference type="PROSITE" id="PS00486"/>
    </source>
</evidence>
<protein>
    <recommendedName>
        <fullName evidence="5">DNA mismatch repair proteins mutS family domain-containing protein</fullName>
    </recommendedName>
</protein>
<dbReference type="GO" id="GO:0030983">
    <property type="term" value="F:mismatched DNA binding"/>
    <property type="evidence" value="ECO:0007669"/>
    <property type="project" value="InterPro"/>
</dbReference>
<dbReference type="InterPro" id="IPR027417">
    <property type="entry name" value="P-loop_NTPase"/>
</dbReference>
<sequence length="253" mass="29098">MSGKSTYLKQIALCQIMAQIGSYVPAEYSSFRIAEQIFTRISTDDDIETNSSTFMKEMKEIAYILHNANNKSLILIDELGRGTSTEEGIGICYAVCEYLLSLKAFTLFATHFLELCHIEALYPNVENMHFEVQHVKDTSRNKEAILYTYKLCKGLTEEKNYRYSAEVSSLPPSIVLDAKEITAQITRQILQNQRSTPEMERQRAVYHLATRLVQTARNSQLDPDSLRMYLSNLKKKYETDFSRAEQVSRKTEE</sequence>
<evidence type="ECO:0000256" key="2">
    <source>
        <dbReference type="ARBA" id="ARBA00022741"/>
    </source>
</evidence>
<dbReference type="CDD" id="cd03243">
    <property type="entry name" value="ABC_MutS_homologs"/>
    <property type="match status" value="1"/>
</dbReference>
<dbReference type="PANTHER" id="PTHR11361:SF21">
    <property type="entry name" value="MUTS PROTEIN HOMOLOG 4"/>
    <property type="match status" value="1"/>
</dbReference>
<dbReference type="FunFam" id="3.40.50.300:FF:000870">
    <property type="entry name" value="MutS protein homolog 4"/>
    <property type="match status" value="1"/>
</dbReference>
<dbReference type="AlphaFoldDB" id="A0A8C0NSD4"/>